<dbReference type="Proteomes" id="UP001152747">
    <property type="component" value="Unassembled WGS sequence"/>
</dbReference>
<reference evidence="1" key="1">
    <citation type="submission" date="2022-11" db="EMBL/GenBank/DDBJ databases">
        <authorList>
            <person name="Kikuchi T."/>
        </authorList>
    </citation>
    <scope>NUCLEOTIDE SEQUENCE</scope>
    <source>
        <strain evidence="1">PS1010</strain>
    </source>
</reference>
<name>A0A9P1J2W7_9PELO</name>
<dbReference type="EMBL" id="CANHGI010000006">
    <property type="protein sequence ID" value="CAI5455692.1"/>
    <property type="molecule type" value="Genomic_DNA"/>
</dbReference>
<organism evidence="1 2">
    <name type="scientific">Caenorhabditis angaria</name>
    <dbReference type="NCBI Taxonomy" id="860376"/>
    <lineage>
        <taxon>Eukaryota</taxon>
        <taxon>Metazoa</taxon>
        <taxon>Ecdysozoa</taxon>
        <taxon>Nematoda</taxon>
        <taxon>Chromadorea</taxon>
        <taxon>Rhabditida</taxon>
        <taxon>Rhabditina</taxon>
        <taxon>Rhabditomorpha</taxon>
        <taxon>Rhabditoidea</taxon>
        <taxon>Rhabditidae</taxon>
        <taxon>Peloderinae</taxon>
        <taxon>Caenorhabditis</taxon>
    </lineage>
</organism>
<evidence type="ECO:0000313" key="1">
    <source>
        <dbReference type="EMBL" id="CAI5455692.1"/>
    </source>
</evidence>
<keyword evidence="2" id="KW-1185">Reference proteome</keyword>
<evidence type="ECO:0000313" key="2">
    <source>
        <dbReference type="Proteomes" id="UP001152747"/>
    </source>
</evidence>
<gene>
    <name evidence="1" type="ORF">CAMP_LOCUS18329</name>
</gene>
<dbReference type="OrthoDB" id="5836909at2759"/>
<sequence length="210" mass="22893">MVYLTVYDSQSPICHPKVSPEDSCANLAKNEMNFLLLSIFCVSSLVAFPTPQYGQQNQNPAVKQEVTGHYGFMYSPQPLPTYQPSASQTSSSTLPPLLSSQIQLQKPLNSQPAQLSINDPDFQMLARSLHSGTASVGLSQQQILPCSSDGRSVTIDHLRISPDSLVQIARLAQAFGSNPDWNKVRLADLKSTLESPMNPTNKFSARSIGL</sequence>
<protein>
    <submittedName>
        <fullName evidence="1">Uncharacterized protein</fullName>
    </submittedName>
</protein>
<accession>A0A9P1J2W7</accession>
<comment type="caution">
    <text evidence="1">The sequence shown here is derived from an EMBL/GenBank/DDBJ whole genome shotgun (WGS) entry which is preliminary data.</text>
</comment>
<dbReference type="AlphaFoldDB" id="A0A9P1J2W7"/>
<proteinExistence type="predicted"/>